<keyword evidence="16" id="KW-0460">Magnesium</keyword>
<keyword evidence="10 25" id="KW-0645">Protease</keyword>
<keyword evidence="18" id="KW-0865">Zymogen</keyword>
<dbReference type="AlphaFoldDB" id="A0A3Q1K2Q7"/>
<proteinExistence type="predicted"/>
<dbReference type="Pfam" id="PF14670">
    <property type="entry name" value="FXa_inhibition"/>
    <property type="match status" value="1"/>
</dbReference>
<feature type="chain" id="PRO_5030080653" description="Coagulation factor IX" evidence="27">
    <location>
        <begin position="19"/>
        <end position="531"/>
    </location>
</feature>
<dbReference type="InterPro" id="IPR050442">
    <property type="entry name" value="Peptidase_S1_coag_factors"/>
</dbReference>
<keyword evidence="11" id="KW-0356">Hemostasis</keyword>
<keyword evidence="27" id="KW-0732">Signal</keyword>
<evidence type="ECO:0000256" key="21">
    <source>
        <dbReference type="ARBA" id="ARBA00023278"/>
    </source>
</evidence>
<dbReference type="CDD" id="cd00190">
    <property type="entry name" value="Tryp_SPc"/>
    <property type="match status" value="1"/>
</dbReference>
<dbReference type="Gene3D" id="4.10.740.10">
    <property type="entry name" value="Coagulation Factor IX"/>
    <property type="match status" value="1"/>
</dbReference>
<dbReference type="InterPro" id="IPR033116">
    <property type="entry name" value="TRYPSIN_SER"/>
</dbReference>
<dbReference type="InterPro" id="IPR000152">
    <property type="entry name" value="EGF-type_Asp/Asn_hydroxyl_site"/>
</dbReference>
<evidence type="ECO:0000256" key="26">
    <source>
        <dbReference type="SAM" id="MobiDB-lite"/>
    </source>
</evidence>
<dbReference type="FunFam" id="2.10.25.10:FF:000162">
    <property type="entry name" value="Coagulation factor X (Predicted)"/>
    <property type="match status" value="1"/>
</dbReference>
<comment type="function">
    <text evidence="2">Factor IX is a vitamin K-dependent plasma protein that participates in the intrinsic pathway of blood coagulation by converting factor X to its active form in the presence of Ca(2+) ions, phospholipids, and factor VIIIa.</text>
</comment>
<dbReference type="SUPFAM" id="SSF50494">
    <property type="entry name" value="Trypsin-like serine proteases"/>
    <property type="match status" value="1"/>
</dbReference>
<evidence type="ECO:0000313" key="31">
    <source>
        <dbReference type="Ensembl" id="ENSATEP00000024581.2"/>
    </source>
</evidence>
<evidence type="ECO:0000256" key="2">
    <source>
        <dbReference type="ARBA" id="ARBA00002741"/>
    </source>
</evidence>
<evidence type="ECO:0000259" key="28">
    <source>
        <dbReference type="PROSITE" id="PS50026"/>
    </source>
</evidence>
<reference evidence="31" key="2">
    <citation type="submission" date="2025-08" db="UniProtKB">
        <authorList>
            <consortium name="Ensembl"/>
        </authorList>
    </citation>
    <scope>IDENTIFICATION</scope>
</reference>
<feature type="active site" description="Charge relay system" evidence="23">
    <location>
        <position position="368"/>
    </location>
</feature>
<feature type="domain" description="EGF-like" evidence="28">
    <location>
        <begin position="88"/>
        <end position="124"/>
    </location>
</feature>
<evidence type="ECO:0000256" key="17">
    <source>
        <dbReference type="ARBA" id="ARBA00023084"/>
    </source>
</evidence>
<dbReference type="PROSITE" id="PS00011">
    <property type="entry name" value="GLA_1"/>
    <property type="match status" value="1"/>
</dbReference>
<dbReference type="CDD" id="cd00054">
    <property type="entry name" value="EGF_CA"/>
    <property type="match status" value="1"/>
</dbReference>
<dbReference type="InterPro" id="IPR018114">
    <property type="entry name" value="TRYPSIN_HIS"/>
</dbReference>
<accession>A0A3Q1K2Q7</accession>
<sequence>MAVVSLILLFLGFQLSSGAPSSGPVFLSSPAANSVLQRQKRHNTGIFEELLKGNLERECAEETCDFEEAREIFENDEKTTEFWAKYVDGNQCEPNPCLNQGSCKDHTGHYTCMCRTGFTGRNCEVTIVKRCDVNNGDCMHFCESVGTSATKCSCATGYRLMKNGLNCEPEVPFPCGRTALMGVRSISRRSVSRREITNLHNRTSLSNVSAATSPPSAPASNTVSFPTTNNSIQQQSVKKLPLWVYTEAEDPTEEEPTEEEPTVEYPSEEPPHPFRRIVGGTVVVPGEIPWQVALIAHTSGQVFCGGSILSERWVITAAHCLSVSQGPFFVRVGEHNIYINEGTEQDHEVLERHIYPLYNASISLYNHDVALLHLKKRITFSRVVRPICIGPRAFTEALMKDSLMATVSGWGRTRYLGSTSNTLQKIEVPFTDRTQCKHSSSARITRVMFCAGYHNEAKDACQGDSGGPHANIFYDTWFLTGIVSWGEECAKIGKYGVYTHVSLYYPWINFVMGLTKHRPTLDVEGPGPYRV</sequence>
<evidence type="ECO:0000256" key="4">
    <source>
        <dbReference type="ARBA" id="ARBA00012066"/>
    </source>
</evidence>
<feature type="disulfide bond" evidence="24">
    <location>
        <begin position="114"/>
        <end position="123"/>
    </location>
</feature>
<feature type="compositionally biased region" description="Low complexity" evidence="26">
    <location>
        <begin position="206"/>
        <end position="224"/>
    </location>
</feature>
<feature type="domain" description="Peptidase S1" evidence="29">
    <location>
        <begin position="277"/>
        <end position="513"/>
    </location>
</feature>
<dbReference type="SMART" id="SM00020">
    <property type="entry name" value="Tryp_SPc"/>
    <property type="match status" value="1"/>
</dbReference>
<dbReference type="InterPro" id="IPR000294">
    <property type="entry name" value="GLA_domain"/>
</dbReference>
<dbReference type="InterPro" id="IPR017857">
    <property type="entry name" value="Coagulation_fac-like_Gla_dom"/>
</dbReference>
<evidence type="ECO:0000256" key="19">
    <source>
        <dbReference type="ARBA" id="ARBA00023157"/>
    </source>
</evidence>
<dbReference type="PROSITE" id="PS50998">
    <property type="entry name" value="GLA_2"/>
    <property type="match status" value="1"/>
</dbReference>
<dbReference type="InterPro" id="IPR000742">
    <property type="entry name" value="EGF"/>
</dbReference>
<evidence type="ECO:0000259" key="29">
    <source>
        <dbReference type="PROSITE" id="PS50240"/>
    </source>
</evidence>
<feature type="region of interest" description="Disordered" evidence="26">
    <location>
        <begin position="248"/>
        <end position="271"/>
    </location>
</feature>
<dbReference type="PRINTS" id="PR00001">
    <property type="entry name" value="GLABLOOD"/>
</dbReference>
<keyword evidence="12" id="KW-0479">Metal-binding</keyword>
<name>A0A3Q1K2Q7_ANATE</name>
<comment type="catalytic activity">
    <reaction evidence="1">
        <text>Selective cleavage of Arg-|-Ile bond in factor X to form factor Xa.</text>
        <dbReference type="EC" id="3.4.21.22"/>
    </reaction>
</comment>
<keyword evidence="14 25" id="KW-0720">Serine protease</keyword>
<dbReference type="FunCoup" id="A0A3Q1K2Q7">
    <property type="interactions" value="640"/>
</dbReference>
<dbReference type="Gene3D" id="2.10.25.10">
    <property type="entry name" value="Laminin"/>
    <property type="match status" value="2"/>
</dbReference>
<dbReference type="PROSITE" id="PS50240">
    <property type="entry name" value="TRYPSIN_DOM"/>
    <property type="match status" value="1"/>
</dbReference>
<reference evidence="31" key="3">
    <citation type="submission" date="2025-09" db="UniProtKB">
        <authorList>
            <consortium name="Ensembl"/>
        </authorList>
    </citation>
    <scope>IDENTIFICATION</scope>
</reference>
<keyword evidence="15" id="KW-0106">Calcium</keyword>
<dbReference type="FunFam" id="4.10.740.10:FF:000001">
    <property type="entry name" value="vitamin K-dependent protein S"/>
    <property type="match status" value="1"/>
</dbReference>
<keyword evidence="17" id="KW-0094">Blood coagulation</keyword>
<dbReference type="PRINTS" id="PR00722">
    <property type="entry name" value="CHYMOTRYPSIN"/>
</dbReference>
<dbReference type="InterPro" id="IPR009003">
    <property type="entry name" value="Peptidase_S1_PA"/>
</dbReference>
<dbReference type="InterPro" id="IPR035972">
    <property type="entry name" value="GLA-like_dom_SF"/>
</dbReference>
<dbReference type="SUPFAM" id="SSF57630">
    <property type="entry name" value="GLA-domain"/>
    <property type="match status" value="1"/>
</dbReference>
<dbReference type="RefSeq" id="XP_026214288.1">
    <property type="nucleotide sequence ID" value="XM_026358503.2"/>
</dbReference>
<keyword evidence="7" id="KW-0964">Secreted</keyword>
<evidence type="ECO:0000256" key="15">
    <source>
        <dbReference type="ARBA" id="ARBA00022837"/>
    </source>
</evidence>
<comment type="caution">
    <text evidence="24">Lacks conserved residue(s) required for the propagation of feature annotation.</text>
</comment>
<feature type="domain" description="Gla" evidence="30">
    <location>
        <begin position="42"/>
        <end position="88"/>
    </location>
</feature>
<evidence type="ECO:0000256" key="1">
    <source>
        <dbReference type="ARBA" id="ARBA00001368"/>
    </source>
</evidence>
<keyword evidence="20" id="KW-0325">Glycoprotein</keyword>
<dbReference type="Pfam" id="PF00594">
    <property type="entry name" value="Gla"/>
    <property type="match status" value="1"/>
</dbReference>
<evidence type="ECO:0000256" key="7">
    <source>
        <dbReference type="ARBA" id="ARBA00022525"/>
    </source>
</evidence>
<dbReference type="Pfam" id="PF00008">
    <property type="entry name" value="EGF"/>
    <property type="match status" value="1"/>
</dbReference>
<dbReference type="FunFam" id="2.40.10.10:FF:000013">
    <property type="entry name" value="Coagulation factor X"/>
    <property type="match status" value="1"/>
</dbReference>
<dbReference type="GO" id="GO:0004252">
    <property type="term" value="F:serine-type endopeptidase activity"/>
    <property type="evidence" value="ECO:0007669"/>
    <property type="project" value="UniProtKB-EC"/>
</dbReference>
<keyword evidence="13 25" id="KW-0378">Hydrolase</keyword>
<dbReference type="PANTHER" id="PTHR24278:SF31">
    <property type="entry name" value="COAGULATION FACTOR IX"/>
    <property type="match status" value="1"/>
</dbReference>
<evidence type="ECO:0000256" key="22">
    <source>
        <dbReference type="ARBA" id="ARBA00031357"/>
    </source>
</evidence>
<dbReference type="PIRSF" id="PIRSF001143">
    <property type="entry name" value="Factor_X"/>
    <property type="match status" value="1"/>
</dbReference>
<dbReference type="OrthoDB" id="8909918at2759"/>
<evidence type="ECO:0000256" key="12">
    <source>
        <dbReference type="ARBA" id="ARBA00022723"/>
    </source>
</evidence>
<dbReference type="Ensembl" id="ENSATET00000024978.3">
    <property type="protein sequence ID" value="ENSATEP00000024581.2"/>
    <property type="gene ID" value="ENSATEG00000016639.3"/>
</dbReference>
<evidence type="ECO:0000256" key="24">
    <source>
        <dbReference type="PROSITE-ProRule" id="PRU00076"/>
    </source>
</evidence>
<organism evidence="31 32">
    <name type="scientific">Anabas testudineus</name>
    <name type="common">Climbing perch</name>
    <name type="synonym">Anthias testudineus</name>
    <dbReference type="NCBI Taxonomy" id="64144"/>
    <lineage>
        <taxon>Eukaryota</taxon>
        <taxon>Metazoa</taxon>
        <taxon>Chordata</taxon>
        <taxon>Craniata</taxon>
        <taxon>Vertebrata</taxon>
        <taxon>Euteleostomi</taxon>
        <taxon>Actinopterygii</taxon>
        <taxon>Neopterygii</taxon>
        <taxon>Teleostei</taxon>
        <taxon>Neoteleostei</taxon>
        <taxon>Acanthomorphata</taxon>
        <taxon>Anabantaria</taxon>
        <taxon>Anabantiformes</taxon>
        <taxon>Anabantoidei</taxon>
        <taxon>Anabantidae</taxon>
        <taxon>Anabas</taxon>
    </lineage>
</organism>
<dbReference type="InterPro" id="IPR001881">
    <property type="entry name" value="EGF-like_Ca-bd_dom"/>
</dbReference>
<feature type="signal peptide" evidence="27">
    <location>
        <begin position="1"/>
        <end position="18"/>
    </location>
</feature>
<evidence type="ECO:0000256" key="10">
    <source>
        <dbReference type="ARBA" id="ARBA00022670"/>
    </source>
</evidence>
<reference evidence="31" key="1">
    <citation type="submission" date="2021-04" db="EMBL/GenBank/DDBJ databases">
        <authorList>
            <consortium name="Wellcome Sanger Institute Data Sharing"/>
        </authorList>
    </citation>
    <scope>NUCLEOTIDE SEQUENCE [LARGE SCALE GENOMIC DNA]</scope>
</reference>
<dbReference type="GeneID" id="113161016"/>
<dbReference type="Pfam" id="PF00089">
    <property type="entry name" value="Trypsin"/>
    <property type="match status" value="1"/>
</dbReference>
<dbReference type="InterPro" id="IPR001314">
    <property type="entry name" value="Peptidase_S1A"/>
</dbReference>
<dbReference type="SMART" id="SM00069">
    <property type="entry name" value="GLA"/>
    <property type="match status" value="1"/>
</dbReference>
<feature type="region of interest" description="Disordered" evidence="26">
    <location>
        <begin position="197"/>
        <end position="228"/>
    </location>
</feature>
<dbReference type="InterPro" id="IPR018097">
    <property type="entry name" value="EGF_Ca-bd_CS"/>
</dbReference>
<protein>
    <recommendedName>
        <fullName evidence="5">Coagulation factor IX</fullName>
        <ecNumber evidence="4">3.4.21.22</ecNumber>
    </recommendedName>
    <alternativeName>
        <fullName evidence="22">Christmas factor</fullName>
    </alternativeName>
</protein>
<evidence type="ECO:0000256" key="3">
    <source>
        <dbReference type="ARBA" id="ARBA00004613"/>
    </source>
</evidence>
<dbReference type="PROSITE" id="PS00134">
    <property type="entry name" value="TRYPSIN_HIS"/>
    <property type="match status" value="1"/>
</dbReference>
<dbReference type="InterPro" id="IPR043504">
    <property type="entry name" value="Peptidase_S1_PA_chymotrypsin"/>
</dbReference>
<evidence type="ECO:0000313" key="32">
    <source>
        <dbReference type="Proteomes" id="UP000265040"/>
    </source>
</evidence>
<dbReference type="SMART" id="SM00181">
    <property type="entry name" value="EGF"/>
    <property type="match status" value="2"/>
</dbReference>
<dbReference type="GO" id="GO:0007596">
    <property type="term" value="P:blood coagulation"/>
    <property type="evidence" value="ECO:0007669"/>
    <property type="project" value="UniProtKB-KW"/>
</dbReference>
<keyword evidence="21" id="KW-0379">Hydroxylation</keyword>
<evidence type="ECO:0000256" key="8">
    <source>
        <dbReference type="ARBA" id="ARBA00022536"/>
    </source>
</evidence>
<evidence type="ECO:0000256" key="25">
    <source>
        <dbReference type="RuleBase" id="RU363034"/>
    </source>
</evidence>
<dbReference type="InterPro" id="IPR001254">
    <property type="entry name" value="Trypsin_dom"/>
</dbReference>
<evidence type="ECO:0000256" key="6">
    <source>
        <dbReference type="ARBA" id="ARBA00022479"/>
    </source>
</evidence>
<dbReference type="PROSITE" id="PS01186">
    <property type="entry name" value="EGF_2"/>
    <property type="match status" value="1"/>
</dbReference>
<keyword evidence="8 24" id="KW-0245">EGF-like domain</keyword>
<evidence type="ECO:0000256" key="11">
    <source>
        <dbReference type="ARBA" id="ARBA00022696"/>
    </source>
</evidence>
<evidence type="ECO:0000256" key="14">
    <source>
        <dbReference type="ARBA" id="ARBA00022825"/>
    </source>
</evidence>
<dbReference type="PANTHER" id="PTHR24278">
    <property type="entry name" value="COAGULATION FACTOR"/>
    <property type="match status" value="1"/>
</dbReference>
<dbReference type="GO" id="GO:0006508">
    <property type="term" value="P:proteolysis"/>
    <property type="evidence" value="ECO:0007669"/>
    <property type="project" value="UniProtKB-KW"/>
</dbReference>
<dbReference type="SMART" id="SM00179">
    <property type="entry name" value="EGF_CA"/>
    <property type="match status" value="1"/>
</dbReference>
<dbReference type="CTD" id="359826"/>
<dbReference type="Proteomes" id="UP000265040">
    <property type="component" value="Chromosome 10"/>
</dbReference>
<evidence type="ECO:0000256" key="20">
    <source>
        <dbReference type="ARBA" id="ARBA00023180"/>
    </source>
</evidence>
<evidence type="ECO:0000256" key="9">
    <source>
        <dbReference type="ARBA" id="ARBA00022553"/>
    </source>
</evidence>
<dbReference type="GeneTree" id="ENSGT00940000166780"/>
<dbReference type="PROSITE" id="PS00022">
    <property type="entry name" value="EGF_1"/>
    <property type="match status" value="1"/>
</dbReference>
<dbReference type="InParanoid" id="A0A3Q1K2Q7"/>
<evidence type="ECO:0000256" key="5">
    <source>
        <dbReference type="ARBA" id="ARBA00019454"/>
    </source>
</evidence>
<evidence type="ECO:0000256" key="18">
    <source>
        <dbReference type="ARBA" id="ARBA00023145"/>
    </source>
</evidence>
<evidence type="ECO:0000256" key="16">
    <source>
        <dbReference type="ARBA" id="ARBA00022842"/>
    </source>
</evidence>
<keyword evidence="6" id="KW-0301">Gamma-carboxyglutamic acid</keyword>
<dbReference type="PROSITE" id="PS00010">
    <property type="entry name" value="ASX_HYDROXYL"/>
    <property type="match status" value="1"/>
</dbReference>
<dbReference type="InterPro" id="IPR012224">
    <property type="entry name" value="Pept_S1A_FX"/>
</dbReference>
<feature type="active site" description="Charge relay system" evidence="23">
    <location>
        <position position="319"/>
    </location>
</feature>
<keyword evidence="9" id="KW-0597">Phosphoprotein</keyword>
<dbReference type="PROSITE" id="PS50026">
    <property type="entry name" value="EGF_3"/>
    <property type="match status" value="1"/>
</dbReference>
<feature type="active site" description="Charge relay system" evidence="23">
    <location>
        <position position="465"/>
    </location>
</feature>
<keyword evidence="19 24" id="KW-1015">Disulfide bond</keyword>
<feature type="compositionally biased region" description="Acidic residues" evidence="26">
    <location>
        <begin position="248"/>
        <end position="262"/>
    </location>
</feature>
<evidence type="ECO:0000259" key="30">
    <source>
        <dbReference type="PROSITE" id="PS50998"/>
    </source>
</evidence>
<dbReference type="PROSITE" id="PS00135">
    <property type="entry name" value="TRYPSIN_SER"/>
    <property type="match status" value="1"/>
</dbReference>
<dbReference type="EC" id="3.4.21.22" evidence="4"/>
<evidence type="ECO:0000256" key="13">
    <source>
        <dbReference type="ARBA" id="ARBA00022801"/>
    </source>
</evidence>
<comment type="subcellular location">
    <subcellularLocation>
        <location evidence="3">Secreted</location>
    </subcellularLocation>
</comment>
<keyword evidence="32" id="KW-1185">Reference proteome</keyword>
<dbReference type="PROSITE" id="PS01187">
    <property type="entry name" value="EGF_CA"/>
    <property type="match status" value="1"/>
</dbReference>
<evidence type="ECO:0000256" key="27">
    <source>
        <dbReference type="SAM" id="SignalP"/>
    </source>
</evidence>
<dbReference type="SUPFAM" id="SSF57196">
    <property type="entry name" value="EGF/Laminin"/>
    <property type="match status" value="2"/>
</dbReference>
<dbReference type="Gene3D" id="2.40.10.10">
    <property type="entry name" value="Trypsin-like serine proteases"/>
    <property type="match status" value="2"/>
</dbReference>
<evidence type="ECO:0000256" key="23">
    <source>
        <dbReference type="PIRSR" id="PIRSR001143-1"/>
    </source>
</evidence>
<dbReference type="GO" id="GO:0005509">
    <property type="term" value="F:calcium ion binding"/>
    <property type="evidence" value="ECO:0007669"/>
    <property type="project" value="InterPro"/>
</dbReference>
<dbReference type="GO" id="GO:0005615">
    <property type="term" value="C:extracellular space"/>
    <property type="evidence" value="ECO:0007669"/>
    <property type="project" value="TreeGrafter"/>
</dbReference>